<dbReference type="InterPro" id="IPR016181">
    <property type="entry name" value="Acyl_CoA_acyltransferase"/>
</dbReference>
<keyword evidence="2" id="KW-0012">Acyltransferase</keyword>
<dbReference type="InterPro" id="IPR000182">
    <property type="entry name" value="GNAT_dom"/>
</dbReference>
<dbReference type="CDD" id="cd04301">
    <property type="entry name" value="NAT_SF"/>
    <property type="match status" value="1"/>
</dbReference>
<sequence>MINSNIHPPHCDTTVRTGSWQQLGSAAQAIRQAVFVEEQGIPAQLERDPADTGCLHAVAFDAAGQAVGTGRLLPLPDGVMKLGRLAVLRSQRGQGVGQVLLQALLDAAHAQGAREVMLHAQQSAASFYLPAGFTVRGDEFIEAGLPHVEMVLVLDQDQS</sequence>
<evidence type="ECO:0000313" key="4">
    <source>
        <dbReference type="EMBL" id="NML17405.1"/>
    </source>
</evidence>
<evidence type="ECO:0000259" key="3">
    <source>
        <dbReference type="PROSITE" id="PS51186"/>
    </source>
</evidence>
<evidence type="ECO:0000256" key="2">
    <source>
        <dbReference type="ARBA" id="ARBA00023315"/>
    </source>
</evidence>
<name>A0A848FEZ2_9BURK</name>
<evidence type="ECO:0000313" key="5">
    <source>
        <dbReference type="Proteomes" id="UP000574067"/>
    </source>
</evidence>
<dbReference type="RefSeq" id="WP_169162310.1">
    <property type="nucleotide sequence ID" value="NZ_JABBFW010000018.1"/>
</dbReference>
<organism evidence="4 5">
    <name type="scientific">Azohydromonas caseinilytica</name>
    <dbReference type="NCBI Taxonomy" id="2728836"/>
    <lineage>
        <taxon>Bacteria</taxon>
        <taxon>Pseudomonadati</taxon>
        <taxon>Pseudomonadota</taxon>
        <taxon>Betaproteobacteria</taxon>
        <taxon>Burkholderiales</taxon>
        <taxon>Sphaerotilaceae</taxon>
        <taxon>Azohydromonas</taxon>
    </lineage>
</organism>
<dbReference type="InterPro" id="IPR050832">
    <property type="entry name" value="Bact_Acetyltransf"/>
</dbReference>
<dbReference type="Gene3D" id="3.40.630.30">
    <property type="match status" value="1"/>
</dbReference>
<feature type="domain" description="N-acetyltransferase" evidence="3">
    <location>
        <begin position="13"/>
        <end position="155"/>
    </location>
</feature>
<reference evidence="4 5" key="1">
    <citation type="submission" date="2020-04" db="EMBL/GenBank/DDBJ databases">
        <title>Azohydromonas sp. isolated from soil.</title>
        <authorList>
            <person name="Dahal R.H."/>
        </authorList>
    </citation>
    <scope>NUCLEOTIDE SEQUENCE [LARGE SCALE GENOMIC DNA]</scope>
    <source>
        <strain evidence="4 5">G-1-1-14</strain>
    </source>
</reference>
<keyword evidence="1 4" id="KW-0808">Transferase</keyword>
<proteinExistence type="predicted"/>
<dbReference type="SUPFAM" id="SSF55729">
    <property type="entry name" value="Acyl-CoA N-acyltransferases (Nat)"/>
    <property type="match status" value="1"/>
</dbReference>
<keyword evidence="5" id="KW-1185">Reference proteome</keyword>
<evidence type="ECO:0000256" key="1">
    <source>
        <dbReference type="ARBA" id="ARBA00022679"/>
    </source>
</evidence>
<dbReference type="EMBL" id="JABBFW010000018">
    <property type="protein sequence ID" value="NML17405.1"/>
    <property type="molecule type" value="Genomic_DNA"/>
</dbReference>
<dbReference type="Pfam" id="PF13673">
    <property type="entry name" value="Acetyltransf_10"/>
    <property type="match status" value="1"/>
</dbReference>
<dbReference type="Proteomes" id="UP000574067">
    <property type="component" value="Unassembled WGS sequence"/>
</dbReference>
<accession>A0A848FEZ2</accession>
<protein>
    <submittedName>
        <fullName evidence="4">GNAT family N-acetyltransferase</fullName>
    </submittedName>
</protein>
<dbReference type="GO" id="GO:0016747">
    <property type="term" value="F:acyltransferase activity, transferring groups other than amino-acyl groups"/>
    <property type="evidence" value="ECO:0007669"/>
    <property type="project" value="InterPro"/>
</dbReference>
<dbReference type="PANTHER" id="PTHR43877">
    <property type="entry name" value="AMINOALKYLPHOSPHONATE N-ACETYLTRANSFERASE-RELATED-RELATED"/>
    <property type="match status" value="1"/>
</dbReference>
<dbReference type="PROSITE" id="PS51186">
    <property type="entry name" value="GNAT"/>
    <property type="match status" value="1"/>
</dbReference>
<comment type="caution">
    <text evidence="4">The sequence shown here is derived from an EMBL/GenBank/DDBJ whole genome shotgun (WGS) entry which is preliminary data.</text>
</comment>
<dbReference type="AlphaFoldDB" id="A0A848FEZ2"/>
<gene>
    <name evidence="4" type="ORF">HHL10_20755</name>
</gene>